<accession>T0H9Y2</accession>
<dbReference type="EMBL" id="ATDP01000098">
    <property type="protein sequence ID" value="EQB13156.1"/>
    <property type="molecule type" value="Genomic_DNA"/>
</dbReference>
<sequence length="159" mass="17418">MLHHIAVGPVAKQPAGKSAPPLIVGAAAHVQLHERARFLDIFPWRGRLARLQPHDRITHAHRLARLQRQIAGQAVALVQQAQHGGSFGHRRAGHDAIVGGADRRAFHLDRPGPIGRRQGVIVAARCQRQGAGQHDHVWKDRRERPRRASAHAASGLHAS</sequence>
<dbReference type="Proteomes" id="UP000015531">
    <property type="component" value="Unassembled WGS sequence"/>
</dbReference>
<name>T0H9Y2_9SPHN</name>
<feature type="compositionally biased region" description="Basic and acidic residues" evidence="1">
    <location>
        <begin position="133"/>
        <end position="143"/>
    </location>
</feature>
<dbReference type="AlphaFoldDB" id="T0H9Y2"/>
<feature type="compositionally biased region" description="Low complexity" evidence="1">
    <location>
        <begin position="150"/>
        <end position="159"/>
    </location>
</feature>
<comment type="caution">
    <text evidence="2">The sequence shown here is derived from an EMBL/GenBank/DDBJ whole genome shotgun (WGS) entry which is preliminary data.</text>
</comment>
<gene>
    <name evidence="2" type="ORF">RLDS_17705</name>
</gene>
<evidence type="ECO:0000313" key="2">
    <source>
        <dbReference type="EMBL" id="EQB13156.1"/>
    </source>
</evidence>
<keyword evidence="3" id="KW-1185">Reference proteome</keyword>
<protein>
    <submittedName>
        <fullName evidence="2">Uncharacterized protein</fullName>
    </submittedName>
</protein>
<feature type="region of interest" description="Disordered" evidence="1">
    <location>
        <begin position="131"/>
        <end position="159"/>
    </location>
</feature>
<reference evidence="2 3" key="1">
    <citation type="journal article" date="2013" name="Genome Announc.">
        <title>Draft Genome Sequence of Sphingobium lactosutens Strain DS20T, Isolated from a Hexachlorocyclohexane Dumpsite.</title>
        <authorList>
            <person name="Kumar R."/>
            <person name="Dwivedi V."/>
            <person name="Negi V."/>
            <person name="Khurana J.P."/>
            <person name="Lal R."/>
        </authorList>
    </citation>
    <scope>NUCLEOTIDE SEQUENCE [LARGE SCALE GENOMIC DNA]</scope>
    <source>
        <strain evidence="2 3">DS20</strain>
    </source>
</reference>
<organism evidence="2 3">
    <name type="scientific">Sphingobium lactosutens DS20</name>
    <dbReference type="NCBI Taxonomy" id="1331060"/>
    <lineage>
        <taxon>Bacteria</taxon>
        <taxon>Pseudomonadati</taxon>
        <taxon>Pseudomonadota</taxon>
        <taxon>Alphaproteobacteria</taxon>
        <taxon>Sphingomonadales</taxon>
        <taxon>Sphingomonadaceae</taxon>
        <taxon>Sphingobium</taxon>
    </lineage>
</organism>
<evidence type="ECO:0000313" key="3">
    <source>
        <dbReference type="Proteomes" id="UP000015531"/>
    </source>
</evidence>
<evidence type="ECO:0000256" key="1">
    <source>
        <dbReference type="SAM" id="MobiDB-lite"/>
    </source>
</evidence>
<proteinExistence type="predicted"/>